<keyword evidence="1 4" id="KW-0728">SH3 domain</keyword>
<dbReference type="PANTHER" id="PTHR14166">
    <property type="entry name" value="SLIT-ROBO RHO GTPASE ACTIVATING PROTEIN"/>
    <property type="match status" value="1"/>
</dbReference>
<accession>A0ABD3UTZ4</accession>
<feature type="domain" description="F-BAR" evidence="10">
    <location>
        <begin position="25"/>
        <end position="310"/>
    </location>
</feature>
<feature type="region of interest" description="Disordered" evidence="7">
    <location>
        <begin position="457"/>
        <end position="483"/>
    </location>
</feature>
<feature type="region of interest" description="Disordered" evidence="7">
    <location>
        <begin position="697"/>
        <end position="723"/>
    </location>
</feature>
<evidence type="ECO:0000256" key="3">
    <source>
        <dbReference type="ARBA" id="ARBA00023054"/>
    </source>
</evidence>
<dbReference type="InterPro" id="IPR001452">
    <property type="entry name" value="SH3_domain"/>
</dbReference>
<evidence type="ECO:0000259" key="9">
    <source>
        <dbReference type="PROSITE" id="PS50238"/>
    </source>
</evidence>
<dbReference type="InterPro" id="IPR036028">
    <property type="entry name" value="SH3-like_dom_sf"/>
</dbReference>
<dbReference type="SUPFAM" id="SSF48350">
    <property type="entry name" value="GTPase activation domain, GAP"/>
    <property type="match status" value="1"/>
</dbReference>
<name>A0ABD3UTZ4_SINWO</name>
<dbReference type="SUPFAM" id="SSF50044">
    <property type="entry name" value="SH3-domain"/>
    <property type="match status" value="1"/>
</dbReference>
<dbReference type="InterPro" id="IPR051627">
    <property type="entry name" value="SLIT-ROBO_RhoGAP"/>
</dbReference>
<organism evidence="11 12">
    <name type="scientific">Sinanodonta woodiana</name>
    <name type="common">Chinese pond mussel</name>
    <name type="synonym">Anodonta woodiana</name>
    <dbReference type="NCBI Taxonomy" id="1069815"/>
    <lineage>
        <taxon>Eukaryota</taxon>
        <taxon>Metazoa</taxon>
        <taxon>Spiralia</taxon>
        <taxon>Lophotrochozoa</taxon>
        <taxon>Mollusca</taxon>
        <taxon>Bivalvia</taxon>
        <taxon>Autobranchia</taxon>
        <taxon>Heteroconchia</taxon>
        <taxon>Palaeoheterodonta</taxon>
        <taxon>Unionida</taxon>
        <taxon>Unionoidea</taxon>
        <taxon>Unionidae</taxon>
        <taxon>Unioninae</taxon>
        <taxon>Sinanodonta</taxon>
    </lineage>
</organism>
<dbReference type="FunFam" id="1.10.555.10:FF:000026">
    <property type="entry name" value="Rho GTPase activating protein 4"/>
    <property type="match status" value="1"/>
</dbReference>
<protein>
    <recommendedName>
        <fullName evidence="13">SLIT-ROBO Rho GTPase-activating protein 1-like</fullName>
    </recommendedName>
</protein>
<feature type="compositionally biased region" description="Polar residues" evidence="7">
    <location>
        <begin position="888"/>
        <end position="900"/>
    </location>
</feature>
<reference evidence="11 12" key="1">
    <citation type="submission" date="2024-11" db="EMBL/GenBank/DDBJ databases">
        <title>Chromosome-level genome assembly of the freshwater bivalve Anodonta woodiana.</title>
        <authorList>
            <person name="Chen X."/>
        </authorList>
    </citation>
    <scope>NUCLEOTIDE SEQUENCE [LARGE SCALE GENOMIC DNA]</scope>
    <source>
        <strain evidence="11">MN2024</strain>
        <tissue evidence="11">Gills</tissue>
    </source>
</reference>
<evidence type="ECO:0000256" key="1">
    <source>
        <dbReference type="ARBA" id="ARBA00022443"/>
    </source>
</evidence>
<dbReference type="FunFam" id="1.20.1270.60:FF:000094">
    <property type="entry name" value="SLIT-ROBO Rho GTPase-activating 2 protein"/>
    <property type="match status" value="1"/>
</dbReference>
<keyword evidence="2" id="KW-0343">GTPase activation</keyword>
<dbReference type="PROSITE" id="PS50238">
    <property type="entry name" value="RHOGAP"/>
    <property type="match status" value="1"/>
</dbReference>
<evidence type="ECO:0000256" key="5">
    <source>
        <dbReference type="PROSITE-ProRule" id="PRU01077"/>
    </source>
</evidence>
<dbReference type="AlphaFoldDB" id="A0ABD3UTZ4"/>
<dbReference type="Pfam" id="PF00620">
    <property type="entry name" value="RhoGAP"/>
    <property type="match status" value="1"/>
</dbReference>
<dbReference type="PROSITE" id="PS51741">
    <property type="entry name" value="F_BAR"/>
    <property type="match status" value="1"/>
</dbReference>
<dbReference type="Gene3D" id="2.30.30.40">
    <property type="entry name" value="SH3 Domains"/>
    <property type="match status" value="1"/>
</dbReference>
<sequence length="1129" mass="127762">MASTLGERSQFARSSVRKSKRKQANGSAANIRQQLSEQLKCLENRLEIQTAMVSELQEFFRRKAEIEQEYSRNLERLVKNTWTKHKQERQKRENWDKFSTFYCLTQLLEVTKKQSHDHLIMGEICRLHVVNRLTEIMDNATRIFLRCRDIGAESHEEILKTLNELQKAMKTYQQYQVEAVTAEDALKKVQSQRGKVEQQLSGKTLTGSRKFKRIEKQEDEKKNKYQVSKFKALHARNEYLLNIEVTNAAINKYFSDDFSDLMDCMDFGYHNSIRGTIMIYQSAHCNLRNSHQYAFDQLNNLISKMDPLTDKQKFLELYNQAFMLPKKFEFQPCRKDEIRQISAQKGVQDHLVQSYQSIEKMLDKLKLDNDETWKSLETTEKSLSELVNRKDVDVTSLFTDDSPPPKSPLDTDRKKSTRLETESYYLNKFRQYTLSNNRIARLQAKYNTIQKAVGEDSLSSSGLRVRPPSLPPKPKKRRIGRNPVIGQPKLFGGNLEEYIEATGQEIPLIIKSCVRVINLYGMHHQGVFRISGSQVEINDMKNSFEKGDDPLTDEDASEKINSAAGVLKLFFRELQPPLFPLHLFDELINCSRLEEPQKIEKIKELLFTLPRAILVIMRYLFAFLSHLSEYSDENMMDPYNLAICFGPTLLPIPPDRDQVTFQGNVNEVIKSIITNQEDIFPNDGGEVYEKCIVDDSHDNMDGMEEEEEEEEEESSSIQSDDEDTEVYEATALYDFSGRTGRELTFKKGDNLILYTKASEDWWEGAFAGNEGLIPANYVSIKHTVDDKRSLPADDEKSSSMSSLSSSLKSSLDSSLKSSLDSSLKSSLNSSVEKSLSQPNISSKSSDLESVIESPCAHCNVSVSAEVKSSDVEGPAMSSTVDHPEIKRQFSTPESNTNRFNASEDLKSMDTVLAEILSDVSALEKQQKSDKRTSLPTQKHKPTAKDTPDLVLDLPEGSDSSSPHESSGPDSPTLSAAETFAKSNQGTLKKAETMPRSMAPDDMNSLGQKAHSMPRNVSAEKALLQGEMLIKGNQPLLSTFANVPKGPNMMLTSMHSRKFSLEELQLRINAVATGPQTTMTTPPPPIAEKPKVPLKVKPPVMKKPTRSPDVQRRHKSTDSNSQDQSGSPNT</sequence>
<feature type="domain" description="SH3" evidence="8">
    <location>
        <begin position="724"/>
        <end position="783"/>
    </location>
</feature>
<dbReference type="InterPro" id="IPR001060">
    <property type="entry name" value="FCH_dom"/>
</dbReference>
<dbReference type="GO" id="GO:0005096">
    <property type="term" value="F:GTPase activator activity"/>
    <property type="evidence" value="ECO:0007669"/>
    <property type="project" value="UniProtKB-KW"/>
</dbReference>
<dbReference type="Gene3D" id="1.10.555.10">
    <property type="entry name" value="Rho GTPase activation protein"/>
    <property type="match status" value="1"/>
</dbReference>
<evidence type="ECO:0000256" key="4">
    <source>
        <dbReference type="PROSITE-ProRule" id="PRU00192"/>
    </source>
</evidence>
<evidence type="ECO:0000256" key="7">
    <source>
        <dbReference type="SAM" id="MobiDB-lite"/>
    </source>
</evidence>
<keyword evidence="12" id="KW-1185">Reference proteome</keyword>
<evidence type="ECO:0000259" key="10">
    <source>
        <dbReference type="PROSITE" id="PS51741"/>
    </source>
</evidence>
<evidence type="ECO:0008006" key="13">
    <source>
        <dbReference type="Google" id="ProtNLM"/>
    </source>
</evidence>
<feature type="compositionally biased region" description="Polar residues" evidence="7">
    <location>
        <begin position="1117"/>
        <end position="1129"/>
    </location>
</feature>
<feature type="compositionally biased region" description="Basic and acidic residues" evidence="7">
    <location>
        <begin position="788"/>
        <end position="797"/>
    </location>
</feature>
<evidence type="ECO:0000313" key="12">
    <source>
        <dbReference type="Proteomes" id="UP001634394"/>
    </source>
</evidence>
<feature type="region of interest" description="Disordered" evidence="7">
    <location>
        <begin position="827"/>
        <end position="846"/>
    </location>
</feature>
<dbReference type="SMART" id="SM00326">
    <property type="entry name" value="SH3"/>
    <property type="match status" value="1"/>
</dbReference>
<evidence type="ECO:0000313" key="11">
    <source>
        <dbReference type="EMBL" id="KAL3852226.1"/>
    </source>
</evidence>
<dbReference type="SMART" id="SM00055">
    <property type="entry name" value="FCH"/>
    <property type="match status" value="1"/>
</dbReference>
<dbReference type="Pfam" id="PF00611">
    <property type="entry name" value="FCH"/>
    <property type="match status" value="1"/>
</dbReference>
<feature type="coiled-coil region" evidence="6">
    <location>
        <begin position="158"/>
        <end position="199"/>
    </location>
</feature>
<evidence type="ECO:0000259" key="8">
    <source>
        <dbReference type="PROSITE" id="PS50002"/>
    </source>
</evidence>
<feature type="compositionally biased region" description="Low complexity" evidence="7">
    <location>
        <begin position="827"/>
        <end position="836"/>
    </location>
</feature>
<feature type="region of interest" description="Disordered" evidence="7">
    <location>
        <begin position="864"/>
        <end position="901"/>
    </location>
</feature>
<dbReference type="InterPro" id="IPR031160">
    <property type="entry name" value="F_BAR_dom"/>
</dbReference>
<dbReference type="PROSITE" id="PS50002">
    <property type="entry name" value="SH3"/>
    <property type="match status" value="1"/>
</dbReference>
<dbReference type="Pfam" id="PF00018">
    <property type="entry name" value="SH3_1"/>
    <property type="match status" value="1"/>
</dbReference>
<dbReference type="Gene3D" id="1.20.1270.60">
    <property type="entry name" value="Arfaptin homology (AH) domain/BAR domain"/>
    <property type="match status" value="1"/>
</dbReference>
<feature type="compositionally biased region" description="Acidic residues" evidence="7">
    <location>
        <begin position="701"/>
        <end position="723"/>
    </location>
</feature>
<dbReference type="CDD" id="cd07656">
    <property type="entry name" value="F-BAR_srGAP"/>
    <property type="match status" value="1"/>
</dbReference>
<dbReference type="PRINTS" id="PR00452">
    <property type="entry name" value="SH3DOMAIN"/>
</dbReference>
<comment type="caution">
    <text evidence="11">The sequence shown here is derived from an EMBL/GenBank/DDBJ whole genome shotgun (WGS) entry which is preliminary data.</text>
</comment>
<evidence type="ECO:0000256" key="2">
    <source>
        <dbReference type="ARBA" id="ARBA00022468"/>
    </source>
</evidence>
<dbReference type="InterPro" id="IPR008936">
    <property type="entry name" value="Rho_GTPase_activation_prot"/>
</dbReference>
<gene>
    <name evidence="11" type="ORF">ACJMK2_015896</name>
</gene>
<dbReference type="InterPro" id="IPR000198">
    <property type="entry name" value="RhoGAP_dom"/>
</dbReference>
<feature type="domain" description="Rho-GAP" evidence="9">
    <location>
        <begin position="493"/>
        <end position="680"/>
    </location>
</feature>
<dbReference type="EMBL" id="JBJQND010000015">
    <property type="protein sequence ID" value="KAL3852226.1"/>
    <property type="molecule type" value="Genomic_DNA"/>
</dbReference>
<dbReference type="SUPFAM" id="SSF103657">
    <property type="entry name" value="BAR/IMD domain-like"/>
    <property type="match status" value="1"/>
</dbReference>
<dbReference type="SMART" id="SM00324">
    <property type="entry name" value="RhoGAP"/>
    <property type="match status" value="1"/>
</dbReference>
<feature type="region of interest" description="Disordered" evidence="7">
    <location>
        <begin position="395"/>
        <end position="415"/>
    </location>
</feature>
<feature type="compositionally biased region" description="Polar residues" evidence="7">
    <location>
        <begin position="1"/>
        <end position="13"/>
    </location>
</feature>
<dbReference type="FunFam" id="2.30.30.40:FF:000136">
    <property type="entry name" value="Rho GTPase activating protein 4"/>
    <property type="match status" value="1"/>
</dbReference>
<feature type="compositionally biased region" description="Low complexity" evidence="7">
    <location>
        <begin position="798"/>
        <end position="807"/>
    </location>
</feature>
<keyword evidence="3 5" id="KW-0175">Coiled coil</keyword>
<feature type="compositionally biased region" description="Low complexity" evidence="7">
    <location>
        <begin position="954"/>
        <end position="971"/>
    </location>
</feature>
<proteinExistence type="predicted"/>
<feature type="region of interest" description="Disordered" evidence="7">
    <location>
        <begin position="1071"/>
        <end position="1129"/>
    </location>
</feature>
<dbReference type="Proteomes" id="UP001634394">
    <property type="component" value="Unassembled WGS sequence"/>
</dbReference>
<feature type="region of interest" description="Disordered" evidence="7">
    <location>
        <begin position="788"/>
        <end position="807"/>
    </location>
</feature>
<dbReference type="InterPro" id="IPR027267">
    <property type="entry name" value="AH/BAR_dom_sf"/>
</dbReference>
<evidence type="ECO:0000256" key="6">
    <source>
        <dbReference type="SAM" id="Coils"/>
    </source>
</evidence>
<feature type="region of interest" description="Disordered" evidence="7">
    <location>
        <begin position="1"/>
        <end position="29"/>
    </location>
</feature>
<feature type="region of interest" description="Disordered" evidence="7">
    <location>
        <begin position="921"/>
        <end position="974"/>
    </location>
</feature>